<protein>
    <recommendedName>
        <fullName evidence="4">Lipoprotein</fullName>
    </recommendedName>
</protein>
<dbReference type="EMBL" id="CBTK010000224">
    <property type="protein sequence ID" value="CDH45924.1"/>
    <property type="molecule type" value="Genomic_DNA"/>
</dbReference>
<feature type="chain" id="PRO_5030626787" description="Lipoprotein" evidence="1">
    <location>
        <begin position="28"/>
        <end position="102"/>
    </location>
</feature>
<evidence type="ECO:0000313" key="3">
    <source>
        <dbReference type="Proteomes" id="UP000019184"/>
    </source>
</evidence>
<keyword evidence="1" id="KW-0732">Signal</keyword>
<dbReference type="Proteomes" id="UP000019184">
    <property type="component" value="Unassembled WGS sequence"/>
</dbReference>
<dbReference type="PROSITE" id="PS51257">
    <property type="entry name" value="PROKAR_LIPOPROTEIN"/>
    <property type="match status" value="1"/>
</dbReference>
<accession>A0A7U7GCJ7</accession>
<dbReference type="AlphaFoldDB" id="A0A7U7GCJ7"/>
<evidence type="ECO:0008006" key="4">
    <source>
        <dbReference type="Google" id="ProtNLM"/>
    </source>
</evidence>
<sequence length="102" mass="11806">MGRLYMKYQSAWLLAILASGACTPNYATDRQFLEWLSWAENRCESRYGALPDGVEQRTRFESLSYQTYYGNVPREVYADRSKILYPDNGLTVDCLATSFPKR</sequence>
<evidence type="ECO:0000256" key="1">
    <source>
        <dbReference type="SAM" id="SignalP"/>
    </source>
</evidence>
<name>A0A7U7GCJ7_9GAMM</name>
<proteinExistence type="predicted"/>
<organism evidence="2 3">
    <name type="scientific">Candidatus Contendobacter odensis Run_B_J11</name>
    <dbReference type="NCBI Taxonomy" id="1400861"/>
    <lineage>
        <taxon>Bacteria</taxon>
        <taxon>Pseudomonadati</taxon>
        <taxon>Pseudomonadota</taxon>
        <taxon>Gammaproteobacteria</taxon>
        <taxon>Candidatus Competibacteraceae</taxon>
        <taxon>Candidatus Contendibacter</taxon>
    </lineage>
</organism>
<comment type="caution">
    <text evidence="2">The sequence shown here is derived from an EMBL/GenBank/DDBJ whole genome shotgun (WGS) entry which is preliminary data.</text>
</comment>
<reference evidence="2 3" key="1">
    <citation type="journal article" date="2014" name="ISME J.">
        <title>Candidatus Competibacter-lineage genomes retrieved from metagenomes reveal functional metabolic diversity.</title>
        <authorList>
            <person name="McIlroy S.J."/>
            <person name="Albertsen M."/>
            <person name="Andresen E.K."/>
            <person name="Saunders A.M."/>
            <person name="Kristiansen R."/>
            <person name="Stokholm-Bjerregaard M."/>
            <person name="Nielsen K.L."/>
            <person name="Nielsen P.H."/>
        </authorList>
    </citation>
    <scope>NUCLEOTIDE SEQUENCE [LARGE SCALE GENOMIC DNA]</scope>
    <source>
        <strain evidence="2 3">Run_B_J11</strain>
    </source>
</reference>
<keyword evidence="3" id="KW-1185">Reference proteome</keyword>
<feature type="signal peptide" evidence="1">
    <location>
        <begin position="1"/>
        <end position="27"/>
    </location>
</feature>
<evidence type="ECO:0000313" key="2">
    <source>
        <dbReference type="EMBL" id="CDH45924.1"/>
    </source>
</evidence>
<gene>
    <name evidence="2" type="ORF">BN874_300003</name>
</gene>